<evidence type="ECO:0000256" key="4">
    <source>
        <dbReference type="ARBA" id="ARBA00022679"/>
    </source>
</evidence>
<evidence type="ECO:0000256" key="2">
    <source>
        <dbReference type="ARBA" id="ARBA00011900"/>
    </source>
</evidence>
<dbReference type="GO" id="GO:0009007">
    <property type="term" value="F:site-specific DNA-methyltransferase (adenine-specific) activity"/>
    <property type="evidence" value="ECO:0007669"/>
    <property type="project" value="UniProtKB-EC"/>
</dbReference>
<name>A0A5D6VDS8_9BACT</name>
<keyword evidence="5" id="KW-0949">S-adenosyl-L-methionine</keyword>
<dbReference type="PROSITE" id="PS00092">
    <property type="entry name" value="N6_MTASE"/>
    <property type="match status" value="1"/>
</dbReference>
<dbReference type="GO" id="GO:0009307">
    <property type="term" value="P:DNA restriction-modification system"/>
    <property type="evidence" value="ECO:0007669"/>
    <property type="project" value="UniProtKB-KW"/>
</dbReference>
<dbReference type="Gene3D" id="1.20.1260.30">
    <property type="match status" value="1"/>
</dbReference>
<dbReference type="InterPro" id="IPR029063">
    <property type="entry name" value="SAM-dependent_MTases_sf"/>
</dbReference>
<feature type="domain" description="DNA methylase adenine-specific" evidence="10">
    <location>
        <begin position="188"/>
        <end position="480"/>
    </location>
</feature>
<keyword evidence="4" id="KW-0808">Transferase</keyword>
<dbReference type="PANTHER" id="PTHR42933:SF4">
    <property type="entry name" value="TYPE I RESTRICTION ENZYME ECOKI METHYLASE SUBUNIT"/>
    <property type="match status" value="1"/>
</dbReference>
<evidence type="ECO:0000256" key="6">
    <source>
        <dbReference type="ARBA" id="ARBA00022747"/>
    </source>
</evidence>
<evidence type="ECO:0000256" key="5">
    <source>
        <dbReference type="ARBA" id="ARBA00022691"/>
    </source>
</evidence>
<accession>A0A5D6VDS8</accession>
<evidence type="ECO:0000259" key="10">
    <source>
        <dbReference type="Pfam" id="PF02384"/>
    </source>
</evidence>
<feature type="coiled-coil region" evidence="8">
    <location>
        <begin position="493"/>
        <end position="541"/>
    </location>
</feature>
<proteinExistence type="inferred from homology"/>
<evidence type="ECO:0000259" key="11">
    <source>
        <dbReference type="Pfam" id="PF12161"/>
    </source>
</evidence>
<evidence type="ECO:0000256" key="8">
    <source>
        <dbReference type="SAM" id="Coils"/>
    </source>
</evidence>
<sequence length="598" mass="67741">MRLLQQGADAGRKAPNTVAKTKKQPKVESTAQRLSAIVKSCRNFMRKDKGLNGDLDRLPILTWMMFLKFLDDMEQVEETKAELERKPYRPAIQAPYRWRDWAHAGGPTGDDLLAFVANEQCIRPDGTEGPGLFYYLRGLQSETGRGRQDIIANVFRGTTNRMENGYLMRDVVNEINKIHFNRTEEVFTLSHLYESLLREMRDAAGDSGEFYTPRPVVRLMVEMLDPRLGETILDPATGTGGFLAAAFDYLKPQVKTVEDNEVLQQHSIRGGEAKSLPYLLCQMNLLLHGLDYPSLDYGNSLRFKLSDIGDDQRVDVLITNPPFGGEEERGILNNFPADKQTAETATLFMQLIMRRLRVKTKKQRGGRAAVVVPNGTLFELGIAARVKQQLLAGFNLHTVVRLPEGIFAPYTDIPANILFFEQGMPTTTTWYYEVPVTEGRRKYSKTKPLLWDDLADLRAWWTDRQPNTQAWQVDLGAIVKAAEDASRPFSDEANKLREQLSTIRAELAALVLADDRQVNKLRDEIRRLEKAEREARAEADTFLLAAYNLDHKNPSKKEEEDHREPGELLASVREKEGVILGMLEELSLSIMSVEADLV</sequence>
<dbReference type="InterPro" id="IPR022749">
    <property type="entry name" value="D12N6_MeTrfase_N"/>
</dbReference>
<dbReference type="EC" id="2.1.1.72" evidence="2"/>
<evidence type="ECO:0000256" key="1">
    <source>
        <dbReference type="ARBA" id="ARBA00006594"/>
    </source>
</evidence>
<keyword evidence="6" id="KW-0680">Restriction system</keyword>
<evidence type="ECO:0000256" key="7">
    <source>
        <dbReference type="ARBA" id="ARBA00047942"/>
    </source>
</evidence>
<evidence type="ECO:0000313" key="12">
    <source>
        <dbReference type="EMBL" id="TYZ12714.1"/>
    </source>
</evidence>
<organism evidence="12 13">
    <name type="scientific">Hymenobacter lutimineralis</name>
    <dbReference type="NCBI Taxonomy" id="2606448"/>
    <lineage>
        <taxon>Bacteria</taxon>
        <taxon>Pseudomonadati</taxon>
        <taxon>Bacteroidota</taxon>
        <taxon>Cytophagia</taxon>
        <taxon>Cytophagales</taxon>
        <taxon>Hymenobacteraceae</taxon>
        <taxon>Hymenobacter</taxon>
    </lineage>
</organism>
<evidence type="ECO:0000313" key="13">
    <source>
        <dbReference type="Proteomes" id="UP000322791"/>
    </source>
</evidence>
<evidence type="ECO:0000256" key="9">
    <source>
        <dbReference type="SAM" id="MobiDB-lite"/>
    </source>
</evidence>
<dbReference type="Gene3D" id="3.40.50.150">
    <property type="entry name" value="Vaccinia Virus protein VP39"/>
    <property type="match status" value="1"/>
</dbReference>
<protein>
    <recommendedName>
        <fullName evidence="2">site-specific DNA-methyltransferase (adenine-specific)</fullName>
        <ecNumber evidence="2">2.1.1.72</ecNumber>
    </recommendedName>
</protein>
<dbReference type="AlphaFoldDB" id="A0A5D6VDS8"/>
<dbReference type="Pfam" id="PF12161">
    <property type="entry name" value="HsdM_N"/>
    <property type="match status" value="1"/>
</dbReference>
<dbReference type="InterPro" id="IPR038333">
    <property type="entry name" value="T1MK-like_N_sf"/>
</dbReference>
<dbReference type="GO" id="GO:0003677">
    <property type="term" value="F:DNA binding"/>
    <property type="evidence" value="ECO:0007669"/>
    <property type="project" value="InterPro"/>
</dbReference>
<feature type="region of interest" description="Disordered" evidence="9">
    <location>
        <begin position="1"/>
        <end position="26"/>
    </location>
</feature>
<dbReference type="PRINTS" id="PR00507">
    <property type="entry name" value="N12N6MTFRASE"/>
</dbReference>
<dbReference type="InterPro" id="IPR002052">
    <property type="entry name" value="DNA_methylase_N6_adenine_CS"/>
</dbReference>
<dbReference type="SUPFAM" id="SSF53335">
    <property type="entry name" value="S-adenosyl-L-methionine-dependent methyltransferases"/>
    <property type="match status" value="1"/>
</dbReference>
<dbReference type="InterPro" id="IPR051537">
    <property type="entry name" value="DNA_Adenine_Mtase"/>
</dbReference>
<dbReference type="InterPro" id="IPR003356">
    <property type="entry name" value="DNA_methylase_A-5"/>
</dbReference>
<dbReference type="GO" id="GO:0032259">
    <property type="term" value="P:methylation"/>
    <property type="evidence" value="ECO:0007669"/>
    <property type="project" value="UniProtKB-KW"/>
</dbReference>
<gene>
    <name evidence="12" type="ORF">FY528_05335</name>
</gene>
<comment type="similarity">
    <text evidence="1">Belongs to the N(4)/N(6)-methyltransferase family.</text>
</comment>
<evidence type="ECO:0000256" key="3">
    <source>
        <dbReference type="ARBA" id="ARBA00022603"/>
    </source>
</evidence>
<reference evidence="12 13" key="1">
    <citation type="submission" date="2019-08" db="EMBL/GenBank/DDBJ databases">
        <authorList>
            <person name="Seo M.-J."/>
        </authorList>
    </citation>
    <scope>NUCLEOTIDE SEQUENCE [LARGE SCALE GENOMIC DNA]</scope>
    <source>
        <strain evidence="12 13">KIGAM108</strain>
    </source>
</reference>
<comment type="catalytic activity">
    <reaction evidence="7">
        <text>a 2'-deoxyadenosine in DNA + S-adenosyl-L-methionine = an N(6)-methyl-2'-deoxyadenosine in DNA + S-adenosyl-L-homocysteine + H(+)</text>
        <dbReference type="Rhea" id="RHEA:15197"/>
        <dbReference type="Rhea" id="RHEA-COMP:12418"/>
        <dbReference type="Rhea" id="RHEA-COMP:12419"/>
        <dbReference type="ChEBI" id="CHEBI:15378"/>
        <dbReference type="ChEBI" id="CHEBI:57856"/>
        <dbReference type="ChEBI" id="CHEBI:59789"/>
        <dbReference type="ChEBI" id="CHEBI:90615"/>
        <dbReference type="ChEBI" id="CHEBI:90616"/>
        <dbReference type="EC" id="2.1.1.72"/>
    </reaction>
</comment>
<keyword evidence="13" id="KW-1185">Reference proteome</keyword>
<keyword evidence="3 12" id="KW-0489">Methyltransferase</keyword>
<dbReference type="EMBL" id="VTHL01000003">
    <property type="protein sequence ID" value="TYZ12714.1"/>
    <property type="molecule type" value="Genomic_DNA"/>
</dbReference>
<dbReference type="Pfam" id="PF02384">
    <property type="entry name" value="N6_Mtase"/>
    <property type="match status" value="1"/>
</dbReference>
<dbReference type="Proteomes" id="UP000322791">
    <property type="component" value="Unassembled WGS sequence"/>
</dbReference>
<dbReference type="GO" id="GO:0008170">
    <property type="term" value="F:N-methyltransferase activity"/>
    <property type="evidence" value="ECO:0007669"/>
    <property type="project" value="InterPro"/>
</dbReference>
<dbReference type="PANTHER" id="PTHR42933">
    <property type="entry name" value="SLR6095 PROTEIN"/>
    <property type="match status" value="1"/>
</dbReference>
<comment type="caution">
    <text evidence="12">The sequence shown here is derived from an EMBL/GenBank/DDBJ whole genome shotgun (WGS) entry which is preliminary data.</text>
</comment>
<feature type="domain" description="N6 adenine-specific DNA methyltransferase N-terminal" evidence="11">
    <location>
        <begin position="38"/>
        <end position="116"/>
    </location>
</feature>
<keyword evidence="8" id="KW-0175">Coiled coil</keyword>